<reference evidence="2" key="1">
    <citation type="submission" date="2019-10" db="EMBL/GenBank/DDBJ databases">
        <title>Draft genome sequece of Microseira wollei NIES-4236.</title>
        <authorList>
            <person name="Yamaguchi H."/>
            <person name="Suzuki S."/>
            <person name="Kawachi M."/>
        </authorList>
    </citation>
    <scope>NUCLEOTIDE SEQUENCE</scope>
    <source>
        <strain evidence="2">NIES-4236</strain>
    </source>
</reference>
<dbReference type="Proteomes" id="UP001050975">
    <property type="component" value="Unassembled WGS sequence"/>
</dbReference>
<dbReference type="EMBL" id="BLAY01000184">
    <property type="protein sequence ID" value="GET42827.1"/>
    <property type="molecule type" value="Genomic_DNA"/>
</dbReference>
<proteinExistence type="predicted"/>
<evidence type="ECO:0000313" key="2">
    <source>
        <dbReference type="EMBL" id="GET42827.1"/>
    </source>
</evidence>
<dbReference type="AlphaFoldDB" id="A0AAV3XIT4"/>
<feature type="compositionally biased region" description="Basic and acidic residues" evidence="1">
    <location>
        <begin position="1"/>
        <end position="16"/>
    </location>
</feature>
<feature type="region of interest" description="Disordered" evidence="1">
    <location>
        <begin position="1"/>
        <end position="22"/>
    </location>
</feature>
<protein>
    <submittedName>
        <fullName evidence="2">Uncharacterized protein</fullName>
    </submittedName>
</protein>
<evidence type="ECO:0000256" key="1">
    <source>
        <dbReference type="SAM" id="MobiDB-lite"/>
    </source>
</evidence>
<evidence type="ECO:0000313" key="3">
    <source>
        <dbReference type="Proteomes" id="UP001050975"/>
    </source>
</evidence>
<gene>
    <name evidence="2" type="ORF">MiSe_76450</name>
</gene>
<sequence>MGKCDRSCENKEKSDRITTTSMQKSQLIQGSATINQLIAKLQPQLYQQGCQYLQYAFWQNGSAELLTI</sequence>
<comment type="caution">
    <text evidence="2">The sequence shown here is derived from an EMBL/GenBank/DDBJ whole genome shotgun (WGS) entry which is preliminary data.</text>
</comment>
<keyword evidence="3" id="KW-1185">Reference proteome</keyword>
<name>A0AAV3XIT4_9CYAN</name>
<accession>A0AAV3XIT4</accession>
<organism evidence="2 3">
    <name type="scientific">Microseira wollei NIES-4236</name>
    <dbReference type="NCBI Taxonomy" id="2530354"/>
    <lineage>
        <taxon>Bacteria</taxon>
        <taxon>Bacillati</taxon>
        <taxon>Cyanobacteriota</taxon>
        <taxon>Cyanophyceae</taxon>
        <taxon>Oscillatoriophycideae</taxon>
        <taxon>Aerosakkonematales</taxon>
        <taxon>Aerosakkonemataceae</taxon>
        <taxon>Microseira</taxon>
    </lineage>
</organism>